<dbReference type="RefSeq" id="WP_056095367.1">
    <property type="nucleotide sequence ID" value="NZ_CBCSJO010000006.1"/>
</dbReference>
<dbReference type="InterPro" id="IPR011152">
    <property type="entry name" value="Pesterase_MJ0912"/>
</dbReference>
<dbReference type="PIRSF" id="PIRSF000883">
    <property type="entry name" value="Pesterase_MJ0912"/>
    <property type="match status" value="1"/>
</dbReference>
<organism evidence="3 4">
    <name type="scientific">Pedobacter westerhofensis</name>
    <dbReference type="NCBI Taxonomy" id="425512"/>
    <lineage>
        <taxon>Bacteria</taxon>
        <taxon>Pseudomonadati</taxon>
        <taxon>Bacteroidota</taxon>
        <taxon>Sphingobacteriia</taxon>
        <taxon>Sphingobacteriales</taxon>
        <taxon>Sphingobacteriaceae</taxon>
        <taxon>Pedobacter</taxon>
    </lineage>
</organism>
<comment type="similarity">
    <text evidence="1">Belongs to the metallophosphoesterase superfamily. YfcE family.</text>
</comment>
<dbReference type="PANTHER" id="PTHR42850">
    <property type="entry name" value="METALLOPHOSPHOESTERASE"/>
    <property type="match status" value="1"/>
</dbReference>
<dbReference type="AlphaFoldDB" id="A0A521DSX7"/>
<dbReference type="Proteomes" id="UP000320300">
    <property type="component" value="Unassembled WGS sequence"/>
</dbReference>
<dbReference type="InterPro" id="IPR029052">
    <property type="entry name" value="Metallo-depent_PP-like"/>
</dbReference>
<feature type="domain" description="Calcineurin-like phosphoesterase" evidence="2">
    <location>
        <begin position="1"/>
        <end position="200"/>
    </location>
</feature>
<gene>
    <name evidence="3" type="ORF">SAMN06265348_106107</name>
</gene>
<dbReference type="PANTHER" id="PTHR42850:SF2">
    <property type="entry name" value="BLL5683 PROTEIN"/>
    <property type="match status" value="1"/>
</dbReference>
<reference evidence="3 4" key="1">
    <citation type="submission" date="2017-05" db="EMBL/GenBank/DDBJ databases">
        <authorList>
            <person name="Varghese N."/>
            <person name="Submissions S."/>
        </authorList>
    </citation>
    <scope>NUCLEOTIDE SEQUENCE [LARGE SCALE GENOMIC DNA]</scope>
    <source>
        <strain evidence="3 4">DSM 19036</strain>
    </source>
</reference>
<accession>A0A521DSX7</accession>
<proteinExistence type="inferred from homology"/>
<dbReference type="GO" id="GO:0005737">
    <property type="term" value="C:cytoplasm"/>
    <property type="evidence" value="ECO:0007669"/>
    <property type="project" value="TreeGrafter"/>
</dbReference>
<dbReference type="SUPFAM" id="SSF56300">
    <property type="entry name" value="Metallo-dependent phosphatases"/>
    <property type="match status" value="1"/>
</dbReference>
<keyword evidence="4" id="KW-1185">Reference proteome</keyword>
<dbReference type="OrthoDB" id="9813918at2"/>
<evidence type="ECO:0000313" key="4">
    <source>
        <dbReference type="Proteomes" id="UP000320300"/>
    </source>
</evidence>
<protein>
    <submittedName>
        <fullName evidence="3">Phosphoesterase, MJ0936 family</fullName>
    </submittedName>
</protein>
<dbReference type="Pfam" id="PF12850">
    <property type="entry name" value="Metallophos_2"/>
    <property type="match status" value="1"/>
</dbReference>
<name>A0A521DSX7_9SPHI</name>
<dbReference type="CDD" id="cd00838">
    <property type="entry name" value="MPP_superfamily"/>
    <property type="match status" value="1"/>
</dbReference>
<dbReference type="InterPro" id="IPR050126">
    <property type="entry name" value="Ap4A_hydrolase"/>
</dbReference>
<sequence>MKIALFSDVHANLPAFKAMLEDLDEQTADAIYCLGDLIGYNVWPNEVIAEIRKRGIATLAGNHDLKVENLITTPQSLSEPGKKYAYHLVEQHHRDYLLTLPAHIRLEFKQGSEKLNIVMAHGSTRSVDEYTLFDTEEKQVLEMMEEANADLLFVGHSHKPYHRIMESSAGVFKHVINLGSVGKPKDGDSRGCYVMLTIDKKSSVSDPESIKVEFRRVAYDLNMASQGILESPLPDEFAQGLFEAR</sequence>
<dbReference type="InterPro" id="IPR024654">
    <property type="entry name" value="Calcineurin-like_PHP_lpxH"/>
</dbReference>
<dbReference type="Gene3D" id="3.60.21.10">
    <property type="match status" value="1"/>
</dbReference>
<dbReference type="EMBL" id="FXTN01000006">
    <property type="protein sequence ID" value="SMO74231.1"/>
    <property type="molecule type" value="Genomic_DNA"/>
</dbReference>
<evidence type="ECO:0000256" key="1">
    <source>
        <dbReference type="ARBA" id="ARBA00008950"/>
    </source>
</evidence>
<dbReference type="GO" id="GO:0016791">
    <property type="term" value="F:phosphatase activity"/>
    <property type="evidence" value="ECO:0007669"/>
    <property type="project" value="TreeGrafter"/>
</dbReference>
<evidence type="ECO:0000259" key="2">
    <source>
        <dbReference type="Pfam" id="PF12850"/>
    </source>
</evidence>
<evidence type="ECO:0000313" key="3">
    <source>
        <dbReference type="EMBL" id="SMO74231.1"/>
    </source>
</evidence>